<protein>
    <submittedName>
        <fullName evidence="4">Uncharacterized protein</fullName>
    </submittedName>
</protein>
<keyword evidence="3" id="KW-0732">Signal</keyword>
<dbReference type="AlphaFoldDB" id="A0AA88B9G8"/>
<feature type="chain" id="PRO_5041666018" evidence="3">
    <location>
        <begin position="31"/>
        <end position="455"/>
    </location>
</feature>
<feature type="region of interest" description="Disordered" evidence="1">
    <location>
        <begin position="261"/>
        <end position="285"/>
    </location>
</feature>
<keyword evidence="2" id="KW-0812">Transmembrane</keyword>
<sequence>MRNRETRMGNRTAKFTSALIGSIIAGAPLAAVSQNAPTAPSTANTTAAATSAASTTNAASDCLASPKGVAPQGQHWFYRVERATKRQCWYLRAEGSKATQNAQAAADTPNANPAAPSSVQNARAEYVAPQTTPAASAPAPATTSPQQAFGPTTDANAPQPAVAAPWPDAAPATASPAPQSAPASTPATTSQPSAQPAAAPAPVTLAAADSAADKSTGSLQMLLLVIGGALALAGLLASLIYRFAGGRVRVQTSDRRVNWDNRQDRDDSRAPWLNAAPTPMPRTTRPLPVDFDAVRPQAPQIAAFSDAIGRIAAQGRSTEIAVAEPEDTGIDYFEDEFEIETPAPQLAADSHSEEEANPDVIDLDVADHDVTDHDLANHDLADHDLDAHQEDVREAGAHEDHAHDETAVDIDIITSMLERLAAQGPRLSQPGFEPSLEADLAAPARSSRGQSAARA</sequence>
<keyword evidence="2" id="KW-0472">Membrane</keyword>
<dbReference type="Proteomes" id="UP000625079">
    <property type="component" value="Unassembled WGS sequence"/>
</dbReference>
<keyword evidence="2" id="KW-1133">Transmembrane helix</keyword>
<evidence type="ECO:0000313" key="4">
    <source>
        <dbReference type="EMBL" id="GGI26966.1"/>
    </source>
</evidence>
<feature type="region of interest" description="Disordered" evidence="1">
    <location>
        <begin position="100"/>
        <end position="201"/>
    </location>
</feature>
<accession>A0AA88B9G8</accession>
<gene>
    <name evidence="4" type="ORF">GCM10010987_42030</name>
</gene>
<evidence type="ECO:0000256" key="2">
    <source>
        <dbReference type="SAM" id="Phobius"/>
    </source>
</evidence>
<proteinExistence type="predicted"/>
<feature type="transmembrane region" description="Helical" evidence="2">
    <location>
        <begin position="221"/>
        <end position="241"/>
    </location>
</feature>
<feature type="signal peptide" evidence="3">
    <location>
        <begin position="1"/>
        <end position="30"/>
    </location>
</feature>
<name>A0AA88B9G8_9BRAD</name>
<comment type="caution">
    <text evidence="4">The sequence shown here is derived from an EMBL/GenBank/DDBJ whole genome shotgun (WGS) entry which is preliminary data.</text>
</comment>
<evidence type="ECO:0000256" key="3">
    <source>
        <dbReference type="SAM" id="SignalP"/>
    </source>
</evidence>
<dbReference type="EMBL" id="BMHC01000009">
    <property type="protein sequence ID" value="GGI26966.1"/>
    <property type="molecule type" value="Genomic_DNA"/>
</dbReference>
<organism evidence="4 5">
    <name type="scientific">Bradyrhizobium guangdongense</name>
    <dbReference type="NCBI Taxonomy" id="1325090"/>
    <lineage>
        <taxon>Bacteria</taxon>
        <taxon>Pseudomonadati</taxon>
        <taxon>Pseudomonadota</taxon>
        <taxon>Alphaproteobacteria</taxon>
        <taxon>Hyphomicrobiales</taxon>
        <taxon>Nitrobacteraceae</taxon>
        <taxon>Bradyrhizobium</taxon>
    </lineage>
</organism>
<reference evidence="4" key="2">
    <citation type="submission" date="2022-12" db="EMBL/GenBank/DDBJ databases">
        <authorList>
            <person name="Sun Q."/>
            <person name="Zhou Y."/>
        </authorList>
    </citation>
    <scope>NUCLEOTIDE SEQUENCE</scope>
    <source>
        <strain evidence="4">CGMCC 1.15034</strain>
    </source>
</reference>
<feature type="region of interest" description="Disordered" evidence="1">
    <location>
        <begin position="424"/>
        <end position="455"/>
    </location>
</feature>
<feature type="compositionally biased region" description="Low complexity" evidence="1">
    <location>
        <begin position="441"/>
        <end position="455"/>
    </location>
</feature>
<reference evidence="4" key="1">
    <citation type="journal article" date="2014" name="Int. J. Syst. Evol. Microbiol.">
        <title>Complete genome sequence of Corynebacterium casei LMG S-19264T (=DSM 44701T), isolated from a smear-ripened cheese.</title>
        <authorList>
            <consortium name="US DOE Joint Genome Institute (JGI-PGF)"/>
            <person name="Walter F."/>
            <person name="Albersmeier A."/>
            <person name="Kalinowski J."/>
            <person name="Ruckert C."/>
        </authorList>
    </citation>
    <scope>NUCLEOTIDE SEQUENCE</scope>
    <source>
        <strain evidence="4">CGMCC 1.15034</strain>
    </source>
</reference>
<evidence type="ECO:0000313" key="5">
    <source>
        <dbReference type="Proteomes" id="UP000625079"/>
    </source>
</evidence>
<evidence type="ECO:0000256" key="1">
    <source>
        <dbReference type="SAM" id="MobiDB-lite"/>
    </source>
</evidence>